<name>A0ABQ9I7H6_9NEOP</name>
<sequence length="86" mass="9898">MANKETIVAAGEKFLLDLYSVKITLTINEYHYFHYNNLLGYKFNLASLPPTSTAAKQHFFRVYLQVQQLKGNVLEATNWARAKCNN</sequence>
<reference evidence="1 2" key="1">
    <citation type="submission" date="2023-02" db="EMBL/GenBank/DDBJ databases">
        <title>LHISI_Scaffold_Assembly.</title>
        <authorList>
            <person name="Stuart O.P."/>
            <person name="Cleave R."/>
            <person name="Magrath M.J.L."/>
            <person name="Mikheyev A.S."/>
        </authorList>
    </citation>
    <scope>NUCLEOTIDE SEQUENCE [LARGE SCALE GENOMIC DNA]</scope>
    <source>
        <strain evidence="1">Daus_M_001</strain>
        <tissue evidence="1">Leg muscle</tissue>
    </source>
</reference>
<gene>
    <name evidence="1" type="ORF">PR048_004861</name>
</gene>
<evidence type="ECO:0000313" key="2">
    <source>
        <dbReference type="Proteomes" id="UP001159363"/>
    </source>
</evidence>
<dbReference type="EMBL" id="JARBHB010000002">
    <property type="protein sequence ID" value="KAJ8892281.1"/>
    <property type="molecule type" value="Genomic_DNA"/>
</dbReference>
<comment type="caution">
    <text evidence="1">The sequence shown here is derived from an EMBL/GenBank/DDBJ whole genome shotgun (WGS) entry which is preliminary data.</text>
</comment>
<dbReference type="Proteomes" id="UP001159363">
    <property type="component" value="Chromosome 2"/>
</dbReference>
<accession>A0ABQ9I7H6</accession>
<organism evidence="1 2">
    <name type="scientific">Dryococelus australis</name>
    <dbReference type="NCBI Taxonomy" id="614101"/>
    <lineage>
        <taxon>Eukaryota</taxon>
        <taxon>Metazoa</taxon>
        <taxon>Ecdysozoa</taxon>
        <taxon>Arthropoda</taxon>
        <taxon>Hexapoda</taxon>
        <taxon>Insecta</taxon>
        <taxon>Pterygota</taxon>
        <taxon>Neoptera</taxon>
        <taxon>Polyneoptera</taxon>
        <taxon>Phasmatodea</taxon>
        <taxon>Verophasmatodea</taxon>
        <taxon>Anareolatae</taxon>
        <taxon>Phasmatidae</taxon>
        <taxon>Eurycanthinae</taxon>
        <taxon>Dryococelus</taxon>
    </lineage>
</organism>
<keyword evidence="2" id="KW-1185">Reference proteome</keyword>
<evidence type="ECO:0000313" key="1">
    <source>
        <dbReference type="EMBL" id="KAJ8892281.1"/>
    </source>
</evidence>
<protein>
    <submittedName>
        <fullName evidence="1">Uncharacterized protein</fullName>
    </submittedName>
</protein>
<proteinExistence type="predicted"/>